<feature type="domain" description="Methyltransferase" evidence="6">
    <location>
        <begin position="79"/>
        <end position="142"/>
    </location>
</feature>
<keyword evidence="8" id="KW-1185">Reference proteome</keyword>
<reference evidence="7 8" key="1">
    <citation type="submission" date="2019-02" db="EMBL/GenBank/DDBJ databases">
        <title>Genomic Encyclopedia of Type Strains, Phase IV (KMG-IV): sequencing the most valuable type-strain genomes for metagenomic binning, comparative biology and taxonomic classification.</title>
        <authorList>
            <person name="Goeker M."/>
        </authorList>
    </citation>
    <scope>NUCLEOTIDE SEQUENCE [LARGE SCALE GENOMIC DNA]</scope>
    <source>
        <strain evidence="7 8">K24</strain>
    </source>
</reference>
<dbReference type="InterPro" id="IPR029063">
    <property type="entry name" value="SAM-dependent_MTases_sf"/>
</dbReference>
<feature type="chain" id="PRO_5020829908" evidence="5">
    <location>
        <begin position="35"/>
        <end position="283"/>
    </location>
</feature>
<name>A0A4Q7NMM1_9BURK</name>
<dbReference type="AlphaFoldDB" id="A0A4Q7NMM1"/>
<sequence length="283" mass="30521">MMLALLGSSLQSKALRRCARGMAVLAACALPALAAVQAAEKPDSSYVPDVGQEGKDVVWVPTPQTLVDKMMDMAKAAPGDTLIDLGSGDGRLVITAAQRGIKAHGIEYNPEMVELARRNAQAAGVSGRATFEKADLFETDLSRATVVTLFLLPTINEKLRPRLLDLKPGTRVVSNTFPMGDWRPDEQATVTEQCQTWCSALLWIVPAKVEGAWKLDGRELKLAQQYQRLSGTLDARPLDDATLRGDEISFSVNGVRYRGKVNGNTMQGTRAGGKPASWSAVRG</sequence>
<evidence type="ECO:0000256" key="5">
    <source>
        <dbReference type="SAM" id="SignalP"/>
    </source>
</evidence>
<dbReference type="Proteomes" id="UP000292445">
    <property type="component" value="Unassembled WGS sequence"/>
</dbReference>
<dbReference type="CDD" id="cd02440">
    <property type="entry name" value="AdoMet_MTases"/>
    <property type="match status" value="1"/>
</dbReference>
<evidence type="ECO:0000313" key="7">
    <source>
        <dbReference type="EMBL" id="RZS86146.1"/>
    </source>
</evidence>
<gene>
    <name evidence="7" type="ORF">EV675_2180</name>
</gene>
<evidence type="ECO:0000256" key="4">
    <source>
        <dbReference type="SAM" id="MobiDB-lite"/>
    </source>
</evidence>
<evidence type="ECO:0000256" key="2">
    <source>
        <dbReference type="ARBA" id="ARBA00022679"/>
    </source>
</evidence>
<dbReference type="RefSeq" id="WP_242621381.1">
    <property type="nucleotide sequence ID" value="NZ_SGXC01000001.1"/>
</dbReference>
<dbReference type="InterPro" id="IPR025714">
    <property type="entry name" value="Methyltranfer_dom"/>
</dbReference>
<dbReference type="Gene3D" id="3.40.50.150">
    <property type="entry name" value="Vaccinia Virus protein VP39"/>
    <property type="match status" value="1"/>
</dbReference>
<proteinExistence type="predicted"/>
<evidence type="ECO:0000259" key="6">
    <source>
        <dbReference type="Pfam" id="PF13847"/>
    </source>
</evidence>
<keyword evidence="2 7" id="KW-0808">Transferase</keyword>
<evidence type="ECO:0000313" key="8">
    <source>
        <dbReference type="Proteomes" id="UP000292445"/>
    </source>
</evidence>
<dbReference type="EMBL" id="SGXC01000001">
    <property type="protein sequence ID" value="RZS86146.1"/>
    <property type="molecule type" value="Genomic_DNA"/>
</dbReference>
<protein>
    <submittedName>
        <fullName evidence="7">Methyltransferase family protein</fullName>
    </submittedName>
</protein>
<evidence type="ECO:0000256" key="3">
    <source>
        <dbReference type="ARBA" id="ARBA00022691"/>
    </source>
</evidence>
<keyword evidence="5" id="KW-0732">Signal</keyword>
<dbReference type="GO" id="GO:0032259">
    <property type="term" value="P:methylation"/>
    <property type="evidence" value="ECO:0007669"/>
    <property type="project" value="UniProtKB-KW"/>
</dbReference>
<keyword evidence="1 7" id="KW-0489">Methyltransferase</keyword>
<comment type="caution">
    <text evidence="7">The sequence shown here is derived from an EMBL/GenBank/DDBJ whole genome shotgun (WGS) entry which is preliminary data.</text>
</comment>
<feature type="region of interest" description="Disordered" evidence="4">
    <location>
        <begin position="263"/>
        <end position="283"/>
    </location>
</feature>
<accession>A0A4Q7NMM1</accession>
<dbReference type="SUPFAM" id="SSF53335">
    <property type="entry name" value="S-adenosyl-L-methionine-dependent methyltransferases"/>
    <property type="match status" value="1"/>
</dbReference>
<keyword evidence="3" id="KW-0949">S-adenosyl-L-methionine</keyword>
<organism evidence="7 8">
    <name type="scientific">Pigmentiphaga kullae</name>
    <dbReference type="NCBI Taxonomy" id="151784"/>
    <lineage>
        <taxon>Bacteria</taxon>
        <taxon>Pseudomonadati</taxon>
        <taxon>Pseudomonadota</taxon>
        <taxon>Betaproteobacteria</taxon>
        <taxon>Burkholderiales</taxon>
        <taxon>Alcaligenaceae</taxon>
        <taxon>Pigmentiphaga</taxon>
    </lineage>
</organism>
<feature type="signal peptide" evidence="5">
    <location>
        <begin position="1"/>
        <end position="34"/>
    </location>
</feature>
<dbReference type="Pfam" id="PF13847">
    <property type="entry name" value="Methyltransf_31"/>
    <property type="match status" value="1"/>
</dbReference>
<dbReference type="PANTHER" id="PTHR13610">
    <property type="entry name" value="METHYLTRANSFERASE DOMAIN-CONTAINING PROTEIN"/>
    <property type="match status" value="1"/>
</dbReference>
<dbReference type="InterPro" id="IPR026170">
    <property type="entry name" value="FAM173A/B"/>
</dbReference>
<evidence type="ECO:0000256" key="1">
    <source>
        <dbReference type="ARBA" id="ARBA00022603"/>
    </source>
</evidence>
<dbReference type="PANTHER" id="PTHR13610:SF11">
    <property type="entry name" value="METHYLTRANSFERASE DOMAIN-CONTAINING PROTEIN"/>
    <property type="match status" value="1"/>
</dbReference>
<dbReference type="GO" id="GO:0016279">
    <property type="term" value="F:protein-lysine N-methyltransferase activity"/>
    <property type="evidence" value="ECO:0007669"/>
    <property type="project" value="InterPro"/>
</dbReference>